<feature type="compositionally biased region" description="Polar residues" evidence="1">
    <location>
        <begin position="1"/>
        <end position="13"/>
    </location>
</feature>
<gene>
    <name evidence="3" type="ORF">CCOS01_13081</name>
</gene>
<reference evidence="3 4" key="1">
    <citation type="submission" date="2016-10" db="EMBL/GenBank/DDBJ databases">
        <title>The genome sequence of Colletotrichum fioriniae PJ7.</title>
        <authorList>
            <person name="Baroncelli R."/>
        </authorList>
    </citation>
    <scope>NUCLEOTIDE SEQUENCE [LARGE SCALE GENOMIC DNA]</scope>
    <source>
        <strain evidence="3 4">IMI 309622</strain>
    </source>
</reference>
<sequence>DTTPSSSITASTQDETHPRKEQKGSWRRTTTAASPITTRPPDLPTSSCPSPGELLQVARRPQLPQTADRRPQALCRSKPCLIGCDLHHAPPPPTTHHALRNVNLLRVPNSCSSFCFFPPIFLLLFPLSFYNYRSITLLKLDSASLCAK</sequence>
<keyword evidence="2" id="KW-0812">Transmembrane</keyword>
<feature type="transmembrane region" description="Helical" evidence="2">
    <location>
        <begin position="116"/>
        <end position="132"/>
    </location>
</feature>
<keyword evidence="2" id="KW-1133">Transmembrane helix</keyword>
<evidence type="ECO:0000256" key="1">
    <source>
        <dbReference type="SAM" id="MobiDB-lite"/>
    </source>
</evidence>
<feature type="non-terminal residue" evidence="3">
    <location>
        <position position="1"/>
    </location>
</feature>
<dbReference type="AlphaFoldDB" id="A0AAI9YMI5"/>
<feature type="compositionally biased region" description="Basic and acidic residues" evidence="1">
    <location>
        <begin position="14"/>
        <end position="24"/>
    </location>
</feature>
<name>A0AAI9YMI5_9PEZI</name>
<feature type="compositionally biased region" description="Polar residues" evidence="1">
    <location>
        <begin position="27"/>
        <end position="37"/>
    </location>
</feature>
<dbReference type="Proteomes" id="UP001240678">
    <property type="component" value="Unassembled WGS sequence"/>
</dbReference>
<dbReference type="RefSeq" id="XP_060308429.1">
    <property type="nucleotide sequence ID" value="XM_060461227.1"/>
</dbReference>
<comment type="caution">
    <text evidence="3">The sequence shown here is derived from an EMBL/GenBank/DDBJ whole genome shotgun (WGS) entry which is preliminary data.</text>
</comment>
<organism evidence="3 4">
    <name type="scientific">Colletotrichum costaricense</name>
    <dbReference type="NCBI Taxonomy" id="1209916"/>
    <lineage>
        <taxon>Eukaryota</taxon>
        <taxon>Fungi</taxon>
        <taxon>Dikarya</taxon>
        <taxon>Ascomycota</taxon>
        <taxon>Pezizomycotina</taxon>
        <taxon>Sordariomycetes</taxon>
        <taxon>Hypocreomycetidae</taxon>
        <taxon>Glomerellales</taxon>
        <taxon>Glomerellaceae</taxon>
        <taxon>Colletotrichum</taxon>
        <taxon>Colletotrichum acutatum species complex</taxon>
    </lineage>
</organism>
<accession>A0AAI9YMI5</accession>
<dbReference type="EMBL" id="MOOE01000016">
    <property type="protein sequence ID" value="KAK1515883.1"/>
    <property type="molecule type" value="Genomic_DNA"/>
</dbReference>
<evidence type="ECO:0000256" key="2">
    <source>
        <dbReference type="SAM" id="Phobius"/>
    </source>
</evidence>
<keyword evidence="2" id="KW-0472">Membrane</keyword>
<feature type="region of interest" description="Disordered" evidence="1">
    <location>
        <begin position="1"/>
        <end position="53"/>
    </location>
</feature>
<proteinExistence type="predicted"/>
<evidence type="ECO:0000313" key="4">
    <source>
        <dbReference type="Proteomes" id="UP001240678"/>
    </source>
</evidence>
<evidence type="ECO:0000313" key="3">
    <source>
        <dbReference type="EMBL" id="KAK1515883.1"/>
    </source>
</evidence>
<protein>
    <submittedName>
        <fullName evidence="3">Uncharacterized protein</fullName>
    </submittedName>
</protein>
<keyword evidence="4" id="KW-1185">Reference proteome</keyword>
<dbReference type="GeneID" id="85344774"/>